<organism evidence="3 4">
    <name type="scientific">Kribbella solani</name>
    <dbReference type="NCBI Taxonomy" id="236067"/>
    <lineage>
        <taxon>Bacteria</taxon>
        <taxon>Bacillati</taxon>
        <taxon>Actinomycetota</taxon>
        <taxon>Actinomycetes</taxon>
        <taxon>Propionibacteriales</taxon>
        <taxon>Kribbellaceae</taxon>
        <taxon>Kribbella</taxon>
    </lineage>
</organism>
<gene>
    <name evidence="3" type="ORF">HDA44_003860</name>
</gene>
<keyword evidence="3" id="KW-0282">Flagellum</keyword>
<evidence type="ECO:0000256" key="1">
    <source>
        <dbReference type="SAM" id="MobiDB-lite"/>
    </source>
</evidence>
<feature type="transmembrane region" description="Helical" evidence="2">
    <location>
        <begin position="137"/>
        <end position="164"/>
    </location>
</feature>
<keyword evidence="2" id="KW-1133">Transmembrane helix</keyword>
<protein>
    <submittedName>
        <fullName evidence="3">Flagellar basal body-associated protein FliL</fullName>
    </submittedName>
</protein>
<dbReference type="EMBL" id="JACHNF010000001">
    <property type="protein sequence ID" value="MBB5980519.1"/>
    <property type="molecule type" value="Genomic_DNA"/>
</dbReference>
<evidence type="ECO:0000313" key="4">
    <source>
        <dbReference type="Proteomes" id="UP000558997"/>
    </source>
</evidence>
<evidence type="ECO:0000313" key="3">
    <source>
        <dbReference type="EMBL" id="MBB5980519.1"/>
    </source>
</evidence>
<feature type="compositionally biased region" description="Pro residues" evidence="1">
    <location>
        <begin position="196"/>
        <end position="209"/>
    </location>
</feature>
<keyword evidence="4" id="KW-1185">Reference proteome</keyword>
<keyword evidence="3" id="KW-0969">Cilium</keyword>
<dbReference type="AlphaFoldDB" id="A0A841DRI6"/>
<keyword evidence="2" id="KW-0812">Transmembrane</keyword>
<sequence length="209" mass="22247">MSTYPGQPAAPKKTLTWIAIACFALAVIVTGFFAWRIVVTAPRSPQPIAGGTVHLKKEGLTVYASVPALRPPCEAKDAAGNDVPLKGPSGSETITINGDSWYVVARSVRPVPAGDYTISCKDTESSATYAAGPRSSVVAFVVSILATILSFLIFVGLGVVFLVISLIRNHRRNRPGSTFPTHPQPPNPGQNFPSQPYNPGPNPDRPQDR</sequence>
<proteinExistence type="predicted"/>
<dbReference type="Proteomes" id="UP000558997">
    <property type="component" value="Unassembled WGS sequence"/>
</dbReference>
<evidence type="ECO:0000256" key="2">
    <source>
        <dbReference type="SAM" id="Phobius"/>
    </source>
</evidence>
<name>A0A841DRI6_9ACTN</name>
<accession>A0A841DRI6</accession>
<reference evidence="3 4" key="1">
    <citation type="submission" date="2020-08" db="EMBL/GenBank/DDBJ databases">
        <title>Sequencing the genomes of 1000 actinobacteria strains.</title>
        <authorList>
            <person name="Klenk H.-P."/>
        </authorList>
    </citation>
    <scope>NUCLEOTIDE SEQUENCE [LARGE SCALE GENOMIC DNA]</scope>
    <source>
        <strain evidence="3 4">DSM 17294</strain>
    </source>
</reference>
<dbReference type="RefSeq" id="WP_184836323.1">
    <property type="nucleotide sequence ID" value="NZ_BAAAVN010000003.1"/>
</dbReference>
<keyword evidence="3" id="KW-0966">Cell projection</keyword>
<feature type="region of interest" description="Disordered" evidence="1">
    <location>
        <begin position="175"/>
        <end position="209"/>
    </location>
</feature>
<comment type="caution">
    <text evidence="3">The sequence shown here is derived from an EMBL/GenBank/DDBJ whole genome shotgun (WGS) entry which is preliminary data.</text>
</comment>
<keyword evidence="2" id="KW-0472">Membrane</keyword>
<feature type="transmembrane region" description="Helical" evidence="2">
    <location>
        <begin position="15"/>
        <end position="35"/>
    </location>
</feature>